<evidence type="ECO:0000313" key="13">
    <source>
        <dbReference type="Proteomes" id="UP000008221"/>
    </source>
</evidence>
<keyword evidence="6" id="KW-0378">Hydrolase</keyword>
<evidence type="ECO:0000256" key="2">
    <source>
        <dbReference type="ARBA" id="ARBA00003215"/>
    </source>
</evidence>
<dbReference type="InterPro" id="IPR003730">
    <property type="entry name" value="Cu_polyphenol_OxRdtase"/>
</dbReference>
<evidence type="ECO:0000256" key="9">
    <source>
        <dbReference type="ARBA" id="ARBA00047989"/>
    </source>
</evidence>
<dbReference type="KEGG" id="ace:Acel_1013"/>
<keyword evidence="5" id="KW-0479">Metal-binding</keyword>
<organism evidence="12 13">
    <name type="scientific">Acidothermus cellulolyticus (strain ATCC 43068 / DSM 8971 / 11B)</name>
    <dbReference type="NCBI Taxonomy" id="351607"/>
    <lineage>
        <taxon>Bacteria</taxon>
        <taxon>Bacillati</taxon>
        <taxon>Actinomycetota</taxon>
        <taxon>Actinomycetes</taxon>
        <taxon>Acidothermales</taxon>
        <taxon>Acidothermaceae</taxon>
        <taxon>Acidothermus</taxon>
    </lineage>
</organism>
<dbReference type="OrthoDB" id="4279at2"/>
<dbReference type="Pfam" id="PF02578">
    <property type="entry name" value="Cu-oxidase_4"/>
    <property type="match status" value="1"/>
</dbReference>
<dbReference type="GO" id="GO:0016787">
    <property type="term" value="F:hydrolase activity"/>
    <property type="evidence" value="ECO:0007669"/>
    <property type="project" value="UniProtKB-KW"/>
</dbReference>
<dbReference type="InterPro" id="IPR038371">
    <property type="entry name" value="Cu_polyphenol_OxRdtase_sf"/>
</dbReference>
<keyword evidence="13" id="KW-1185">Reference proteome</keyword>
<dbReference type="InParanoid" id="A0LTM6"/>
<dbReference type="Gene3D" id="3.60.140.10">
    <property type="entry name" value="CNF1/YfiH-like putative cysteine hydrolases"/>
    <property type="match status" value="1"/>
</dbReference>
<dbReference type="FunCoup" id="A0LTM6">
    <property type="interactions" value="67"/>
</dbReference>
<evidence type="ECO:0000256" key="11">
    <source>
        <dbReference type="ARBA" id="ARBA00049893"/>
    </source>
</evidence>
<evidence type="ECO:0000256" key="8">
    <source>
        <dbReference type="ARBA" id="ARBA00023008"/>
    </source>
</evidence>
<evidence type="ECO:0000256" key="1">
    <source>
        <dbReference type="ARBA" id="ARBA00000553"/>
    </source>
</evidence>
<proteinExistence type="inferred from homology"/>
<accession>A0LTM6</accession>
<keyword evidence="7" id="KW-0862">Zinc</keyword>
<dbReference type="GO" id="GO:0017061">
    <property type="term" value="F:S-methyl-5-thioadenosine phosphorylase activity"/>
    <property type="evidence" value="ECO:0007669"/>
    <property type="project" value="UniProtKB-EC"/>
</dbReference>
<name>A0LTM6_ACIC1</name>
<comment type="catalytic activity">
    <reaction evidence="11">
        <text>S-methyl-5'-thioadenosine + phosphate = 5-(methylsulfanyl)-alpha-D-ribose 1-phosphate + adenine</text>
        <dbReference type="Rhea" id="RHEA:11852"/>
        <dbReference type="ChEBI" id="CHEBI:16708"/>
        <dbReference type="ChEBI" id="CHEBI:17509"/>
        <dbReference type="ChEBI" id="CHEBI:43474"/>
        <dbReference type="ChEBI" id="CHEBI:58533"/>
        <dbReference type="EC" id="2.4.2.28"/>
    </reaction>
    <physiologicalReaction direction="left-to-right" evidence="11">
        <dbReference type="Rhea" id="RHEA:11853"/>
    </physiologicalReaction>
</comment>
<dbReference type="RefSeq" id="WP_011719849.1">
    <property type="nucleotide sequence ID" value="NC_008578.1"/>
</dbReference>
<evidence type="ECO:0000313" key="12">
    <source>
        <dbReference type="EMBL" id="ABK52786.1"/>
    </source>
</evidence>
<comment type="catalytic activity">
    <reaction evidence="9">
        <text>adenosine + H2O + H(+) = inosine + NH4(+)</text>
        <dbReference type="Rhea" id="RHEA:24408"/>
        <dbReference type="ChEBI" id="CHEBI:15377"/>
        <dbReference type="ChEBI" id="CHEBI:15378"/>
        <dbReference type="ChEBI" id="CHEBI:16335"/>
        <dbReference type="ChEBI" id="CHEBI:17596"/>
        <dbReference type="ChEBI" id="CHEBI:28938"/>
        <dbReference type="EC" id="3.5.4.4"/>
    </reaction>
    <physiologicalReaction direction="left-to-right" evidence="9">
        <dbReference type="Rhea" id="RHEA:24409"/>
    </physiologicalReaction>
</comment>
<reference evidence="12 13" key="1">
    <citation type="journal article" date="2009" name="Genome Res.">
        <title>Complete genome of the cellulolytic thermophile Acidothermus cellulolyticus 11B provides insights into its ecophysiological and evolutionary adaptations.</title>
        <authorList>
            <person name="Barabote R.D."/>
            <person name="Xie G."/>
            <person name="Leu D.H."/>
            <person name="Normand P."/>
            <person name="Necsulea A."/>
            <person name="Daubin V."/>
            <person name="Medigue C."/>
            <person name="Adney W.S."/>
            <person name="Xu X.C."/>
            <person name="Lapidus A."/>
            <person name="Parales R.E."/>
            <person name="Detter C."/>
            <person name="Pujic P."/>
            <person name="Bruce D."/>
            <person name="Lavire C."/>
            <person name="Challacombe J.F."/>
            <person name="Brettin T.S."/>
            <person name="Berry A.M."/>
        </authorList>
    </citation>
    <scope>NUCLEOTIDE SEQUENCE [LARGE SCALE GENOMIC DNA]</scope>
    <source>
        <strain evidence="13">ATCC 43068 / DSM 8971 / 11B</strain>
    </source>
</reference>
<evidence type="ECO:0008006" key="14">
    <source>
        <dbReference type="Google" id="ProtNLM"/>
    </source>
</evidence>
<dbReference type="CDD" id="cd16833">
    <property type="entry name" value="YfiH"/>
    <property type="match status" value="1"/>
</dbReference>
<dbReference type="HOGENOM" id="CLU_065784_3_1_11"/>
<comment type="catalytic activity">
    <reaction evidence="1">
        <text>inosine + phosphate = alpha-D-ribose 1-phosphate + hypoxanthine</text>
        <dbReference type="Rhea" id="RHEA:27646"/>
        <dbReference type="ChEBI" id="CHEBI:17368"/>
        <dbReference type="ChEBI" id="CHEBI:17596"/>
        <dbReference type="ChEBI" id="CHEBI:43474"/>
        <dbReference type="ChEBI" id="CHEBI:57720"/>
        <dbReference type="EC" id="2.4.2.1"/>
    </reaction>
    <physiologicalReaction direction="left-to-right" evidence="1">
        <dbReference type="Rhea" id="RHEA:27647"/>
    </physiologicalReaction>
</comment>
<evidence type="ECO:0000256" key="10">
    <source>
        <dbReference type="ARBA" id="ARBA00048968"/>
    </source>
</evidence>
<dbReference type="SUPFAM" id="SSF64438">
    <property type="entry name" value="CNF1/YfiH-like putative cysteine hydrolases"/>
    <property type="match status" value="1"/>
</dbReference>
<dbReference type="InterPro" id="IPR011324">
    <property type="entry name" value="Cytotoxic_necrot_fac-like_cat"/>
</dbReference>
<dbReference type="eggNOG" id="COG1496">
    <property type="taxonomic scope" value="Bacteria"/>
</dbReference>
<comment type="catalytic activity">
    <reaction evidence="10">
        <text>adenosine + phosphate = alpha-D-ribose 1-phosphate + adenine</text>
        <dbReference type="Rhea" id="RHEA:27642"/>
        <dbReference type="ChEBI" id="CHEBI:16335"/>
        <dbReference type="ChEBI" id="CHEBI:16708"/>
        <dbReference type="ChEBI" id="CHEBI:43474"/>
        <dbReference type="ChEBI" id="CHEBI:57720"/>
        <dbReference type="EC" id="2.4.2.1"/>
    </reaction>
    <physiologicalReaction direction="left-to-right" evidence="10">
        <dbReference type="Rhea" id="RHEA:27643"/>
    </physiologicalReaction>
</comment>
<protein>
    <recommendedName>
        <fullName evidence="14">Purine nucleoside phosphorylase</fullName>
    </recommendedName>
</protein>
<comment type="similarity">
    <text evidence="3">Belongs to the purine nucleoside phosphorylase YfiH/LACC1 family.</text>
</comment>
<keyword evidence="8" id="KW-0186">Copper</keyword>
<evidence type="ECO:0000256" key="5">
    <source>
        <dbReference type="ARBA" id="ARBA00022723"/>
    </source>
</evidence>
<dbReference type="AlphaFoldDB" id="A0LTM6"/>
<sequence length="240" mass="24421">MVVGSIGRHVRYAFTTRDGGVSHPPYASLNLSSQVGDDAGAVAANRERVRVRLGVPAIVWQRAEHGGRVCVVDALRDRAAEPSADGLIVLAPGCAVAALAADCVLFVLADRAGRAVGVGHCGWRGLLAGIVGAVVDGVRAAAGDGAPLHAVLGPAICGSCYAVGPEVYAAVTGTVPAAAARTLSGRLALDVAAGVAAQLRDHGVVIDNRIGGCTYEDAAFFSYRRDGVTGRHAVLAWLEP</sequence>
<dbReference type="EMBL" id="CP000481">
    <property type="protein sequence ID" value="ABK52786.1"/>
    <property type="molecule type" value="Genomic_DNA"/>
</dbReference>
<dbReference type="PANTHER" id="PTHR30616">
    <property type="entry name" value="UNCHARACTERIZED PROTEIN YFIH"/>
    <property type="match status" value="1"/>
</dbReference>
<evidence type="ECO:0000256" key="3">
    <source>
        <dbReference type="ARBA" id="ARBA00007353"/>
    </source>
</evidence>
<evidence type="ECO:0000256" key="7">
    <source>
        <dbReference type="ARBA" id="ARBA00022833"/>
    </source>
</evidence>
<keyword evidence="4" id="KW-0808">Transferase</keyword>
<dbReference type="STRING" id="351607.Acel_1013"/>
<comment type="function">
    <text evidence="2">Purine nucleoside enzyme that catalyzes the phosphorolysis of adenosine and inosine nucleosides, yielding D-ribose 1-phosphate and the respective free bases, adenine and hypoxanthine. Also catalyzes the phosphorolysis of S-methyl-5'-thioadenosine into adenine and S-methyl-5-thio-alpha-D-ribose 1-phosphate. Also has adenosine deaminase activity.</text>
</comment>
<evidence type="ECO:0000256" key="6">
    <source>
        <dbReference type="ARBA" id="ARBA00022801"/>
    </source>
</evidence>
<dbReference type="Proteomes" id="UP000008221">
    <property type="component" value="Chromosome"/>
</dbReference>
<evidence type="ECO:0000256" key="4">
    <source>
        <dbReference type="ARBA" id="ARBA00022679"/>
    </source>
</evidence>
<gene>
    <name evidence="12" type="ordered locus">Acel_1013</name>
</gene>
<dbReference type="PANTHER" id="PTHR30616:SF2">
    <property type="entry name" value="PURINE NUCLEOSIDE PHOSPHORYLASE LACC1"/>
    <property type="match status" value="1"/>
</dbReference>
<dbReference type="GO" id="GO:0005507">
    <property type="term" value="F:copper ion binding"/>
    <property type="evidence" value="ECO:0007669"/>
    <property type="project" value="TreeGrafter"/>
</dbReference>